<dbReference type="PANTHER" id="PTHR30572">
    <property type="entry name" value="MEMBRANE COMPONENT OF TRANSPORTER-RELATED"/>
    <property type="match status" value="1"/>
</dbReference>
<feature type="transmembrane region" description="Helical" evidence="7">
    <location>
        <begin position="275"/>
        <end position="300"/>
    </location>
</feature>
<dbReference type="Pfam" id="PF02687">
    <property type="entry name" value="FtsX"/>
    <property type="match status" value="1"/>
</dbReference>
<dbReference type="Pfam" id="PF12704">
    <property type="entry name" value="MacB_PCD"/>
    <property type="match status" value="1"/>
</dbReference>
<evidence type="ECO:0000256" key="4">
    <source>
        <dbReference type="ARBA" id="ARBA00022989"/>
    </source>
</evidence>
<evidence type="ECO:0000256" key="5">
    <source>
        <dbReference type="ARBA" id="ARBA00023136"/>
    </source>
</evidence>
<dbReference type="GO" id="GO:0005886">
    <property type="term" value="C:plasma membrane"/>
    <property type="evidence" value="ECO:0007669"/>
    <property type="project" value="UniProtKB-SubCell"/>
</dbReference>
<evidence type="ECO:0000256" key="3">
    <source>
        <dbReference type="ARBA" id="ARBA00022692"/>
    </source>
</evidence>
<evidence type="ECO:0000256" key="6">
    <source>
        <dbReference type="ARBA" id="ARBA00038076"/>
    </source>
</evidence>
<reference evidence="10" key="2">
    <citation type="submission" date="2023-01" db="EMBL/GenBank/DDBJ databases">
        <authorList>
            <person name="Sun Q."/>
            <person name="Evtushenko L."/>
        </authorList>
    </citation>
    <scope>NUCLEOTIDE SEQUENCE</scope>
    <source>
        <strain evidence="10">VKM B-1513</strain>
    </source>
</reference>
<dbReference type="GO" id="GO:0022857">
    <property type="term" value="F:transmembrane transporter activity"/>
    <property type="evidence" value="ECO:0007669"/>
    <property type="project" value="TreeGrafter"/>
</dbReference>
<dbReference type="EMBL" id="BSFE01000005">
    <property type="protein sequence ID" value="GLK52500.1"/>
    <property type="molecule type" value="Genomic_DNA"/>
</dbReference>
<reference evidence="10" key="1">
    <citation type="journal article" date="2014" name="Int. J. Syst. Evol. Microbiol.">
        <title>Complete genome sequence of Corynebacterium casei LMG S-19264T (=DSM 44701T), isolated from a smear-ripened cheese.</title>
        <authorList>
            <consortium name="US DOE Joint Genome Institute (JGI-PGF)"/>
            <person name="Walter F."/>
            <person name="Albersmeier A."/>
            <person name="Kalinowski J."/>
            <person name="Ruckert C."/>
        </authorList>
    </citation>
    <scope>NUCLEOTIDE SEQUENCE</scope>
    <source>
        <strain evidence="10">VKM B-1513</strain>
    </source>
</reference>
<evidence type="ECO:0000259" key="9">
    <source>
        <dbReference type="Pfam" id="PF12704"/>
    </source>
</evidence>
<keyword evidence="3 7" id="KW-0812">Transmembrane</keyword>
<dbReference type="PANTHER" id="PTHR30572:SF4">
    <property type="entry name" value="ABC TRANSPORTER PERMEASE YTRF"/>
    <property type="match status" value="1"/>
</dbReference>
<feature type="transmembrane region" description="Helical" evidence="7">
    <location>
        <begin position="361"/>
        <end position="381"/>
    </location>
</feature>
<feature type="domain" description="MacB-like periplasmic core" evidence="9">
    <location>
        <begin position="25"/>
        <end position="237"/>
    </location>
</feature>
<evidence type="ECO:0000256" key="7">
    <source>
        <dbReference type="SAM" id="Phobius"/>
    </source>
</evidence>
<protein>
    <submittedName>
        <fullName evidence="10">ABC transporter permease</fullName>
    </submittedName>
</protein>
<gene>
    <name evidence="10" type="ORF">GCM10017621_20080</name>
</gene>
<feature type="transmembrane region" description="Helical" evidence="7">
    <location>
        <begin position="26"/>
        <end position="46"/>
    </location>
</feature>
<dbReference type="InterPro" id="IPR050250">
    <property type="entry name" value="Macrolide_Exporter_MacB"/>
</dbReference>
<sequence length="398" mass="41069">MRAGPPPAALALEALTNLRGQGARSLLALLGIVIGAAAIVALTNLGHVAQAETLKRFEQMGVDMLVLRGIPAGEGPVRLDRETIERLPASDPDVVEATPLAIGRDGVRPLNRRQVAEEDAMIVAVTPAIFQVAGLDVARGRALGPFDACVPVAVAGSVVARDLTAGQAVLEPGERLSLASYVFTLVGVLEPAPLEALSPVDYDRSILIPLSCARRALAAGDPTVALVRLQPEADPDRSGPRLAAALGNATATVTVRSAREMIAAMKRQTGLIARLLAGIGGISLVVGGIGVLNVMLMSVMERRREIGLRAALGATPADIRTLFAIEAAILSLGGGMLGAALGMSVTVLFSLLSGWDYVAAWWIPVLGPAVAVLVGGAFGLYPAFAAARVDPIEALRAE</sequence>
<feature type="domain" description="ABC3 transporter permease C-terminal" evidence="8">
    <location>
        <begin position="279"/>
        <end position="391"/>
    </location>
</feature>
<comment type="similarity">
    <text evidence="6">Belongs to the ABC-4 integral membrane protein family.</text>
</comment>
<accession>A0A9W6INV1</accession>
<keyword evidence="2" id="KW-1003">Cell membrane</keyword>
<dbReference type="Proteomes" id="UP001143486">
    <property type="component" value="Unassembled WGS sequence"/>
</dbReference>
<evidence type="ECO:0000313" key="11">
    <source>
        <dbReference type="Proteomes" id="UP001143486"/>
    </source>
</evidence>
<evidence type="ECO:0000259" key="8">
    <source>
        <dbReference type="Pfam" id="PF02687"/>
    </source>
</evidence>
<comment type="caution">
    <text evidence="10">The sequence shown here is derived from an EMBL/GenBank/DDBJ whole genome shotgun (WGS) entry which is preliminary data.</text>
</comment>
<keyword evidence="4 7" id="KW-1133">Transmembrane helix</keyword>
<evidence type="ECO:0000256" key="1">
    <source>
        <dbReference type="ARBA" id="ARBA00004651"/>
    </source>
</evidence>
<dbReference type="InterPro" id="IPR003838">
    <property type="entry name" value="ABC3_permease_C"/>
</dbReference>
<dbReference type="AlphaFoldDB" id="A0A9W6INV1"/>
<feature type="transmembrane region" description="Helical" evidence="7">
    <location>
        <begin position="321"/>
        <end position="349"/>
    </location>
</feature>
<proteinExistence type="inferred from homology"/>
<evidence type="ECO:0000313" key="10">
    <source>
        <dbReference type="EMBL" id="GLK52500.1"/>
    </source>
</evidence>
<evidence type="ECO:0000256" key="2">
    <source>
        <dbReference type="ARBA" id="ARBA00022475"/>
    </source>
</evidence>
<organism evidence="10 11">
    <name type="scientific">Maricaulis virginensis</name>
    <dbReference type="NCBI Taxonomy" id="144022"/>
    <lineage>
        <taxon>Bacteria</taxon>
        <taxon>Pseudomonadati</taxon>
        <taxon>Pseudomonadota</taxon>
        <taxon>Alphaproteobacteria</taxon>
        <taxon>Maricaulales</taxon>
        <taxon>Maricaulaceae</taxon>
        <taxon>Maricaulis</taxon>
    </lineage>
</organism>
<keyword evidence="11" id="KW-1185">Reference proteome</keyword>
<comment type="subcellular location">
    <subcellularLocation>
        <location evidence="1">Cell membrane</location>
        <topology evidence="1">Multi-pass membrane protein</topology>
    </subcellularLocation>
</comment>
<dbReference type="RefSeq" id="WP_271186867.1">
    <property type="nucleotide sequence ID" value="NZ_BSFE01000005.1"/>
</dbReference>
<keyword evidence="5 7" id="KW-0472">Membrane</keyword>
<name>A0A9W6INV1_9PROT</name>
<dbReference type="InterPro" id="IPR025857">
    <property type="entry name" value="MacB_PCD"/>
</dbReference>